<protein>
    <submittedName>
        <fullName evidence="1">Uncharacterized protein</fullName>
    </submittedName>
</protein>
<name>A0A1C7LTG2_GRIFR</name>
<organism evidence="1 2">
    <name type="scientific">Grifola frondosa</name>
    <name type="common">Maitake</name>
    <name type="synonym">Polyporus frondosus</name>
    <dbReference type="NCBI Taxonomy" id="5627"/>
    <lineage>
        <taxon>Eukaryota</taxon>
        <taxon>Fungi</taxon>
        <taxon>Dikarya</taxon>
        <taxon>Basidiomycota</taxon>
        <taxon>Agaricomycotina</taxon>
        <taxon>Agaricomycetes</taxon>
        <taxon>Polyporales</taxon>
        <taxon>Grifolaceae</taxon>
        <taxon>Grifola</taxon>
    </lineage>
</organism>
<accession>A0A1C7LTG2</accession>
<dbReference type="EMBL" id="LUGG01000025">
    <property type="protein sequence ID" value="OBZ67179.1"/>
    <property type="molecule type" value="Genomic_DNA"/>
</dbReference>
<keyword evidence="2" id="KW-1185">Reference proteome</keyword>
<comment type="caution">
    <text evidence="1">The sequence shown here is derived from an EMBL/GenBank/DDBJ whole genome shotgun (WGS) entry which is preliminary data.</text>
</comment>
<sequence>MRILFEEYLEDRLPDGGAGGTPSVHEVRAHELDELARVARAAPDYTPPFITNALPFYWLAQVGILAYQHGLPPFSIDATYILSGEAKFRLMKKWEKHIRTFLKTGEQAPTMFWDEVMKTRIQSWQEEMAANGVGTAHSENLLGSLLWSSCGSCLLIDYIIILGPVDPMLSVEYLLVNYRRPHEGHAKCEIPPVTIEHVVNLSGIIG</sequence>
<evidence type="ECO:0000313" key="1">
    <source>
        <dbReference type="EMBL" id="OBZ67179.1"/>
    </source>
</evidence>
<dbReference type="STRING" id="5627.A0A1C7LTG2"/>
<dbReference type="OrthoDB" id="1405595at2759"/>
<evidence type="ECO:0000313" key="2">
    <source>
        <dbReference type="Proteomes" id="UP000092993"/>
    </source>
</evidence>
<proteinExistence type="predicted"/>
<dbReference type="Proteomes" id="UP000092993">
    <property type="component" value="Unassembled WGS sequence"/>
</dbReference>
<dbReference type="AlphaFoldDB" id="A0A1C7LTG2"/>
<gene>
    <name evidence="1" type="ORF">A0H81_13027</name>
</gene>
<reference evidence="1 2" key="1">
    <citation type="submission" date="2016-03" db="EMBL/GenBank/DDBJ databases">
        <title>Whole genome sequencing of Grifola frondosa 9006-11.</title>
        <authorList>
            <person name="Min B."/>
            <person name="Park H."/>
            <person name="Kim J.-G."/>
            <person name="Cho H."/>
            <person name="Oh Y.-L."/>
            <person name="Kong W.-S."/>
            <person name="Choi I.-G."/>
        </authorList>
    </citation>
    <scope>NUCLEOTIDE SEQUENCE [LARGE SCALE GENOMIC DNA]</scope>
    <source>
        <strain evidence="1 2">9006-11</strain>
    </source>
</reference>